<gene>
    <name evidence="3" type="ORF">MGWOODY_Mmi539</name>
</gene>
<dbReference type="GO" id="GO:0019631">
    <property type="term" value="P:quinate catabolic process"/>
    <property type="evidence" value="ECO:0007669"/>
    <property type="project" value="TreeGrafter"/>
</dbReference>
<dbReference type="Gene3D" id="3.40.50.9100">
    <property type="entry name" value="Dehydroquinase, class II"/>
    <property type="match status" value="1"/>
</dbReference>
<dbReference type="PIRSF" id="PIRSF001399">
    <property type="entry name" value="DHquinase_II"/>
    <property type="match status" value="1"/>
</dbReference>
<sequence>MNILIVQGPNLNLVGVRSAKIGEQITLDKINRGLRQQANRRPEELALKILQTHKIEKAMTTIHRNRKWANGIILAPMAWARYEYALRDCLDTVAIPTIEVFLAEQYESVEDEVTSILSAICLDSMSGHPLTIFTDALDRLVNHLTE</sequence>
<organism evidence="3">
    <name type="scientific">hydrothermal vent metagenome</name>
    <dbReference type="NCBI Taxonomy" id="652676"/>
    <lineage>
        <taxon>unclassified sequences</taxon>
        <taxon>metagenomes</taxon>
        <taxon>ecological metagenomes</taxon>
    </lineage>
</organism>
<dbReference type="EMBL" id="FAXC01000285">
    <property type="protein sequence ID" value="CUV09685.1"/>
    <property type="molecule type" value="Genomic_DNA"/>
</dbReference>
<dbReference type="InterPro" id="IPR036441">
    <property type="entry name" value="DHquinase_II_sf"/>
</dbReference>
<dbReference type="EC" id="4.2.1.10" evidence="1"/>
<dbReference type="PANTHER" id="PTHR21272:SF3">
    <property type="entry name" value="CATABOLIC 3-DEHYDROQUINASE"/>
    <property type="match status" value="1"/>
</dbReference>
<accession>A0A160VGD2</accession>
<evidence type="ECO:0000256" key="2">
    <source>
        <dbReference type="ARBA" id="ARBA00023239"/>
    </source>
</evidence>
<keyword evidence="2 3" id="KW-0456">Lyase</keyword>
<evidence type="ECO:0000313" key="3">
    <source>
        <dbReference type="EMBL" id="CUV09685.1"/>
    </source>
</evidence>
<dbReference type="InterPro" id="IPR001874">
    <property type="entry name" value="DHquinase_II"/>
</dbReference>
<reference evidence="3" key="1">
    <citation type="submission" date="2015-10" db="EMBL/GenBank/DDBJ databases">
        <authorList>
            <person name="Gilbert D.G."/>
        </authorList>
    </citation>
    <scope>NUCLEOTIDE SEQUENCE</scope>
</reference>
<name>A0A160VGD2_9ZZZZ</name>
<dbReference type="GO" id="GO:0003855">
    <property type="term" value="F:3-dehydroquinate dehydratase activity"/>
    <property type="evidence" value="ECO:0007669"/>
    <property type="project" value="UniProtKB-EC"/>
</dbReference>
<proteinExistence type="predicted"/>
<dbReference type="PANTHER" id="PTHR21272">
    <property type="entry name" value="CATABOLIC 3-DEHYDROQUINASE"/>
    <property type="match status" value="1"/>
</dbReference>
<dbReference type="SUPFAM" id="SSF52304">
    <property type="entry name" value="Type II 3-dehydroquinate dehydratase"/>
    <property type="match status" value="1"/>
</dbReference>
<dbReference type="Pfam" id="PF01220">
    <property type="entry name" value="DHquinase_II"/>
    <property type="match status" value="1"/>
</dbReference>
<evidence type="ECO:0000256" key="1">
    <source>
        <dbReference type="ARBA" id="ARBA00012060"/>
    </source>
</evidence>
<dbReference type="AlphaFoldDB" id="A0A160VGD2"/>
<protein>
    <recommendedName>
        <fullName evidence="1">3-dehydroquinate dehydratase</fullName>
        <ecNumber evidence="1">4.2.1.10</ecNumber>
    </recommendedName>
</protein>